<keyword evidence="5" id="KW-1185">Reference proteome</keyword>
<dbReference type="PRINTS" id="PR00019">
    <property type="entry name" value="LEURICHRPT"/>
</dbReference>
<protein>
    <submittedName>
        <fullName evidence="6">Uncharacterized protein</fullName>
    </submittedName>
</protein>
<dbReference type="WBParaSite" id="jg21950">
    <property type="protein sequence ID" value="jg21950"/>
    <property type="gene ID" value="jg21950"/>
</dbReference>
<sequence length="386" mass="44616">MVLFHKFLLGYLLFVPVESWNFVGLLSALLEPKCPKGLLDGECTCKVVNNKLHYDCDLSFSNNFWGVIEVIQYNGGMIEKLVVKNCKEPLKELDRNFPLIKARIWKIKNCGITTIPTRALSESAQWIDELDLSNNDLESVDFGIHQLKYLKRLDLMHNKITSIPEHTFKFSDKLEELDLSYNRISMFSREAFDKSTTKLKYLDLSNNELSNLPAHFFVQRTADVANEDQKTLSRMSSEEAERVSSQEQSLWNLAGTRTIVLDNNNLKSIDPISFHRMSKLQKLHLKNNRIHRVTPGLFSDNKWLWQLDLSNNNITEIASNAFDGLYVLGLNIHNNPMSDVHKLEWKLNMSELQNKLAKRQMECSFAKDLNECDNDRLLWLAKQAGF</sequence>
<reference evidence="6" key="1">
    <citation type="submission" date="2022-11" db="UniProtKB">
        <authorList>
            <consortium name="WormBaseParasite"/>
        </authorList>
    </citation>
    <scope>IDENTIFICATION</scope>
</reference>
<dbReference type="PANTHER" id="PTHR24373:SF275">
    <property type="entry name" value="TIR DOMAIN-CONTAINING PROTEIN"/>
    <property type="match status" value="1"/>
</dbReference>
<dbReference type="InterPro" id="IPR050328">
    <property type="entry name" value="Dev_Immune_Receptor"/>
</dbReference>
<dbReference type="InterPro" id="IPR032675">
    <property type="entry name" value="LRR_dom_sf"/>
</dbReference>
<dbReference type="SMART" id="SM00369">
    <property type="entry name" value="LRR_TYP"/>
    <property type="match status" value="6"/>
</dbReference>
<evidence type="ECO:0000256" key="3">
    <source>
        <dbReference type="ARBA" id="ARBA00022737"/>
    </source>
</evidence>
<organism evidence="5 6">
    <name type="scientific">Ditylenchus dipsaci</name>
    <dbReference type="NCBI Taxonomy" id="166011"/>
    <lineage>
        <taxon>Eukaryota</taxon>
        <taxon>Metazoa</taxon>
        <taxon>Ecdysozoa</taxon>
        <taxon>Nematoda</taxon>
        <taxon>Chromadorea</taxon>
        <taxon>Rhabditida</taxon>
        <taxon>Tylenchina</taxon>
        <taxon>Tylenchomorpha</taxon>
        <taxon>Sphaerularioidea</taxon>
        <taxon>Anguinidae</taxon>
        <taxon>Anguininae</taxon>
        <taxon>Ditylenchus</taxon>
    </lineage>
</organism>
<keyword evidence="1" id="KW-0433">Leucine-rich repeat</keyword>
<evidence type="ECO:0000256" key="1">
    <source>
        <dbReference type="ARBA" id="ARBA00022614"/>
    </source>
</evidence>
<dbReference type="Gene3D" id="3.80.10.10">
    <property type="entry name" value="Ribonuclease Inhibitor"/>
    <property type="match status" value="2"/>
</dbReference>
<dbReference type="SUPFAM" id="SSF52058">
    <property type="entry name" value="L domain-like"/>
    <property type="match status" value="1"/>
</dbReference>
<keyword evidence="2 4" id="KW-0732">Signal</keyword>
<feature type="chain" id="PRO_5037041709" evidence="4">
    <location>
        <begin position="20"/>
        <end position="386"/>
    </location>
</feature>
<dbReference type="AlphaFoldDB" id="A0A915DNJ0"/>
<dbReference type="Pfam" id="PF13855">
    <property type="entry name" value="LRR_8"/>
    <property type="match status" value="2"/>
</dbReference>
<feature type="signal peptide" evidence="4">
    <location>
        <begin position="1"/>
        <end position="19"/>
    </location>
</feature>
<dbReference type="PANTHER" id="PTHR24373">
    <property type="entry name" value="SLIT RELATED LEUCINE-RICH REPEAT NEURONAL PROTEIN"/>
    <property type="match status" value="1"/>
</dbReference>
<proteinExistence type="predicted"/>
<evidence type="ECO:0000313" key="6">
    <source>
        <dbReference type="WBParaSite" id="jg21950"/>
    </source>
</evidence>
<dbReference type="PROSITE" id="PS51450">
    <property type="entry name" value="LRR"/>
    <property type="match status" value="4"/>
</dbReference>
<accession>A0A915DNJ0</accession>
<evidence type="ECO:0000256" key="2">
    <source>
        <dbReference type="ARBA" id="ARBA00022729"/>
    </source>
</evidence>
<dbReference type="Proteomes" id="UP000887574">
    <property type="component" value="Unplaced"/>
</dbReference>
<keyword evidence="3" id="KW-0677">Repeat</keyword>
<name>A0A915DNJ0_9BILA</name>
<evidence type="ECO:0000256" key="4">
    <source>
        <dbReference type="SAM" id="SignalP"/>
    </source>
</evidence>
<evidence type="ECO:0000313" key="5">
    <source>
        <dbReference type="Proteomes" id="UP000887574"/>
    </source>
</evidence>
<dbReference type="InterPro" id="IPR001611">
    <property type="entry name" value="Leu-rich_rpt"/>
</dbReference>
<dbReference type="InterPro" id="IPR003591">
    <property type="entry name" value="Leu-rich_rpt_typical-subtyp"/>
</dbReference>